<evidence type="ECO:0000313" key="7">
    <source>
        <dbReference type="EMBL" id="QBZ63376.1"/>
    </source>
</evidence>
<feature type="transmembrane region" description="Helical" evidence="6">
    <location>
        <begin position="271"/>
        <end position="290"/>
    </location>
</feature>
<proteinExistence type="predicted"/>
<feature type="transmembrane region" description="Helical" evidence="6">
    <location>
        <begin position="151"/>
        <end position="169"/>
    </location>
</feature>
<feature type="transmembrane region" description="Helical" evidence="6">
    <location>
        <begin position="310"/>
        <end position="331"/>
    </location>
</feature>
<evidence type="ECO:0000256" key="2">
    <source>
        <dbReference type="ARBA" id="ARBA00022692"/>
    </source>
</evidence>
<evidence type="ECO:0000256" key="6">
    <source>
        <dbReference type="SAM" id="Phobius"/>
    </source>
</evidence>
<dbReference type="InterPro" id="IPR011701">
    <property type="entry name" value="MFS"/>
</dbReference>
<dbReference type="EMBL" id="CP034208">
    <property type="protein sequence ID" value="QBZ63376.1"/>
    <property type="molecule type" value="Genomic_DNA"/>
</dbReference>
<dbReference type="PANTHER" id="PTHR42718:SF27">
    <property type="entry name" value="TRANSPORTER, PUTATIVE-RELATED"/>
    <property type="match status" value="1"/>
</dbReference>
<name>A0A4P7NNV9_PYROR</name>
<dbReference type="PANTHER" id="PTHR42718">
    <property type="entry name" value="MAJOR FACILITATOR SUPERFAMILY MULTIDRUG TRANSPORTER MFSC"/>
    <property type="match status" value="1"/>
</dbReference>
<organism evidence="7 8">
    <name type="scientific">Pyricularia oryzae</name>
    <name type="common">Rice blast fungus</name>
    <name type="synonym">Magnaporthe oryzae</name>
    <dbReference type="NCBI Taxonomy" id="318829"/>
    <lineage>
        <taxon>Eukaryota</taxon>
        <taxon>Fungi</taxon>
        <taxon>Dikarya</taxon>
        <taxon>Ascomycota</taxon>
        <taxon>Pezizomycotina</taxon>
        <taxon>Sordariomycetes</taxon>
        <taxon>Sordariomycetidae</taxon>
        <taxon>Magnaporthales</taxon>
        <taxon>Pyriculariaceae</taxon>
        <taxon>Pyricularia</taxon>
    </lineage>
</organism>
<dbReference type="InterPro" id="IPR036259">
    <property type="entry name" value="MFS_trans_sf"/>
</dbReference>
<keyword evidence="4 6" id="KW-0472">Membrane</keyword>
<dbReference type="PROSITE" id="PS50850">
    <property type="entry name" value="MFS"/>
    <property type="match status" value="1"/>
</dbReference>
<feature type="transmembrane region" description="Helical" evidence="6">
    <location>
        <begin position="213"/>
        <end position="232"/>
    </location>
</feature>
<evidence type="ECO:0000256" key="1">
    <source>
        <dbReference type="ARBA" id="ARBA00004141"/>
    </source>
</evidence>
<comment type="subcellular location">
    <subcellularLocation>
        <location evidence="1">Membrane</location>
        <topology evidence="1">Multi-pass membrane protein</topology>
    </subcellularLocation>
</comment>
<reference evidence="7 8" key="1">
    <citation type="journal article" date="2019" name="Mol. Biol. Evol.">
        <title>Blast fungal genomes show frequent chromosomal changes, gene gains and losses, and effector gene turnover.</title>
        <authorList>
            <person name="Gomez Luciano L.B."/>
            <person name="Jason Tsai I."/>
            <person name="Chuma I."/>
            <person name="Tosa Y."/>
            <person name="Chen Y.H."/>
            <person name="Li J.Y."/>
            <person name="Li M.Y."/>
            <person name="Jade Lu M.Y."/>
            <person name="Nakayashiki H."/>
            <person name="Li W.H."/>
        </authorList>
    </citation>
    <scope>NUCLEOTIDE SEQUENCE [LARGE SCALE GENOMIC DNA]</scope>
    <source>
        <strain evidence="7">MZ5-1-6</strain>
    </source>
</reference>
<feature type="compositionally biased region" description="Polar residues" evidence="5">
    <location>
        <begin position="7"/>
        <end position="40"/>
    </location>
</feature>
<accession>A0A4P7NNV9</accession>
<dbReference type="Gene3D" id="1.20.1720.10">
    <property type="entry name" value="Multidrug resistance protein D"/>
    <property type="match status" value="1"/>
</dbReference>
<protein>
    <submittedName>
        <fullName evidence="7">Uncharacterized protein</fullName>
    </submittedName>
</protein>
<feature type="transmembrane region" description="Helical" evidence="6">
    <location>
        <begin position="472"/>
        <end position="497"/>
    </location>
</feature>
<feature type="transmembrane region" description="Helical" evidence="6">
    <location>
        <begin position="447"/>
        <end position="466"/>
    </location>
</feature>
<evidence type="ECO:0000256" key="3">
    <source>
        <dbReference type="ARBA" id="ARBA00022989"/>
    </source>
</evidence>
<dbReference type="AlphaFoldDB" id="A0A4P7NNV9"/>
<sequence length="596" mass="63750">MTDSKEPSAMSQAPNNLSSTSESEGAILNSENGQTQQTYGTIGARRPGPGVLKQSAQQPRSGSDVFARSYTARGQSTRGFTAPGPPRAMSAVSTMSIGSNQLHVGWVKKGKAYSIMTYLTLVTFMTSISTGLITTGIPTMARDLDIPPQTMYWPLSVYSLTTGACLIVAGTLADVVGSKRVFLLGTFLLSGFTLGCGLARTDIQLTMFRAMQGVAVAMCLPTSVGILCNTIAPGRLRNLAFACTGLGQPLGFSAGLVLGGVFIQTVGWRPAWYFAAATISLCFPIGLFLLPTDSLLVSPSWKRVRTQVDWPGAIIESTAFAMLAFVLVQLSEDRSSIRTPVVIALLVISLLLMPVFVWWMRHAAKRGLPVLIPNGLWRSITFSSVCIMVMMSYAVMQVLELYTSLFFQKVQLLDPLQASIRLLPSMIVGAALNLVIGLFIDRVSAMWLVFSTSILCAGSPLIMALIRPEWPYWYAAFPAQILHPLSADVLFCVGLIVISQVFTEDTKALAGAVFNTVAQFGTALGLAAIGIIADSVTEHSRFDDKESSGALFEGYKAAFWSAFALTLAIAVVSVVGLRKVGSANDVREGGGVDESP</sequence>
<evidence type="ECO:0000256" key="5">
    <source>
        <dbReference type="SAM" id="MobiDB-lite"/>
    </source>
</evidence>
<feature type="transmembrane region" description="Helical" evidence="6">
    <location>
        <begin position="239"/>
        <end position="265"/>
    </location>
</feature>
<dbReference type="Proteomes" id="UP000294847">
    <property type="component" value="Chromosome 5"/>
</dbReference>
<dbReference type="SUPFAM" id="SSF103473">
    <property type="entry name" value="MFS general substrate transporter"/>
    <property type="match status" value="1"/>
</dbReference>
<feature type="transmembrane region" description="Helical" evidence="6">
    <location>
        <begin position="380"/>
        <end position="399"/>
    </location>
</feature>
<dbReference type="GO" id="GO:0022857">
    <property type="term" value="F:transmembrane transporter activity"/>
    <property type="evidence" value="ECO:0007669"/>
    <property type="project" value="InterPro"/>
</dbReference>
<feature type="transmembrane region" description="Helical" evidence="6">
    <location>
        <begin position="509"/>
        <end position="533"/>
    </location>
</feature>
<feature type="transmembrane region" description="Helical" evidence="6">
    <location>
        <begin position="337"/>
        <end position="359"/>
    </location>
</feature>
<dbReference type="InterPro" id="IPR020846">
    <property type="entry name" value="MFS_dom"/>
</dbReference>
<dbReference type="Pfam" id="PF07690">
    <property type="entry name" value="MFS_1"/>
    <property type="match status" value="1"/>
</dbReference>
<feature type="transmembrane region" description="Helical" evidence="6">
    <location>
        <begin position="118"/>
        <end position="139"/>
    </location>
</feature>
<keyword evidence="2 6" id="KW-0812">Transmembrane</keyword>
<dbReference type="GO" id="GO:0016020">
    <property type="term" value="C:membrane"/>
    <property type="evidence" value="ECO:0007669"/>
    <property type="project" value="UniProtKB-SubCell"/>
</dbReference>
<keyword evidence="3 6" id="KW-1133">Transmembrane helix</keyword>
<evidence type="ECO:0000313" key="8">
    <source>
        <dbReference type="Proteomes" id="UP000294847"/>
    </source>
</evidence>
<feature type="transmembrane region" description="Helical" evidence="6">
    <location>
        <begin position="419"/>
        <end position="440"/>
    </location>
</feature>
<gene>
    <name evidence="7" type="ORF">PoMZ_12274</name>
</gene>
<dbReference type="Gene3D" id="1.20.1250.20">
    <property type="entry name" value="MFS general substrate transporter like domains"/>
    <property type="match status" value="1"/>
</dbReference>
<feature type="transmembrane region" description="Helical" evidence="6">
    <location>
        <begin position="557"/>
        <end position="577"/>
    </location>
</feature>
<evidence type="ECO:0000256" key="4">
    <source>
        <dbReference type="ARBA" id="ARBA00023136"/>
    </source>
</evidence>
<feature type="region of interest" description="Disordered" evidence="5">
    <location>
        <begin position="1"/>
        <end position="65"/>
    </location>
</feature>
<feature type="transmembrane region" description="Helical" evidence="6">
    <location>
        <begin position="181"/>
        <end position="201"/>
    </location>
</feature>